<evidence type="ECO:0000256" key="1">
    <source>
        <dbReference type="SAM" id="MobiDB-lite"/>
    </source>
</evidence>
<feature type="region of interest" description="Disordered" evidence="1">
    <location>
        <begin position="121"/>
        <end position="154"/>
    </location>
</feature>
<reference evidence="3" key="1">
    <citation type="journal article" date="2019" name="Int. J. Syst. Evol. Microbiol.">
        <title>The Global Catalogue of Microorganisms (GCM) 10K type strain sequencing project: providing services to taxonomists for standard genome sequencing and annotation.</title>
        <authorList>
            <consortium name="The Broad Institute Genomics Platform"/>
            <consortium name="The Broad Institute Genome Sequencing Center for Infectious Disease"/>
            <person name="Wu L."/>
            <person name="Ma J."/>
        </authorList>
    </citation>
    <scope>NUCLEOTIDE SEQUENCE [LARGE SCALE GENOMIC DNA]</scope>
    <source>
        <strain evidence="3">JCM 17695</strain>
    </source>
</reference>
<gene>
    <name evidence="2" type="ORF">ACFQV2_15655</name>
</gene>
<keyword evidence="3" id="KW-1185">Reference proteome</keyword>
<accession>A0ABW2TML9</accession>
<evidence type="ECO:0000313" key="2">
    <source>
        <dbReference type="EMBL" id="MFC7614746.1"/>
    </source>
</evidence>
<dbReference type="Gene3D" id="3.30.1310.10">
    <property type="entry name" value="Nucleoid-associated protein YbaB-like domain"/>
    <property type="match status" value="1"/>
</dbReference>
<dbReference type="Pfam" id="PF02575">
    <property type="entry name" value="YbaB_DNA_bd"/>
    <property type="match status" value="1"/>
</dbReference>
<dbReference type="InterPro" id="IPR036894">
    <property type="entry name" value="YbaB-like_sf"/>
</dbReference>
<proteinExistence type="predicted"/>
<dbReference type="InterPro" id="IPR004401">
    <property type="entry name" value="YbaB/EbfC"/>
</dbReference>
<protein>
    <submittedName>
        <fullName evidence="2">YbaB/EbfC family nucleoid-associated protein</fullName>
    </submittedName>
</protein>
<dbReference type="SUPFAM" id="SSF82607">
    <property type="entry name" value="YbaB-like"/>
    <property type="match status" value="1"/>
</dbReference>
<name>A0ABW2TML9_9PSEU</name>
<evidence type="ECO:0000313" key="3">
    <source>
        <dbReference type="Proteomes" id="UP001596512"/>
    </source>
</evidence>
<dbReference type="EMBL" id="JBHTEY010000004">
    <property type="protein sequence ID" value="MFC7614746.1"/>
    <property type="molecule type" value="Genomic_DNA"/>
</dbReference>
<sequence>MDGTIRDPESAHERIAAWKARVDKLAADTQAMSDRFQALRITASDPNGLAEVTVDSSGAMVDLKLTDRITRVSPSTVAQAVMSTLADARNRLADRSEEIVADTVGADSGVGRAIAENVSGHFRSSSAAVEPRRTAAASDGEDGEYDVSSDLGRG</sequence>
<dbReference type="Proteomes" id="UP001596512">
    <property type="component" value="Unassembled WGS sequence"/>
</dbReference>
<comment type="caution">
    <text evidence="2">The sequence shown here is derived from an EMBL/GenBank/DDBJ whole genome shotgun (WGS) entry which is preliminary data.</text>
</comment>
<organism evidence="2 3">
    <name type="scientific">Actinokineospora soli</name>
    <dbReference type="NCBI Taxonomy" id="1048753"/>
    <lineage>
        <taxon>Bacteria</taxon>
        <taxon>Bacillati</taxon>
        <taxon>Actinomycetota</taxon>
        <taxon>Actinomycetes</taxon>
        <taxon>Pseudonocardiales</taxon>
        <taxon>Pseudonocardiaceae</taxon>
        <taxon>Actinokineospora</taxon>
    </lineage>
</organism>